<proteinExistence type="predicted"/>
<gene>
    <name evidence="1" type="primary">ORF166986</name>
</gene>
<reference evidence="1" key="1">
    <citation type="submission" date="2014-12" db="EMBL/GenBank/DDBJ databases">
        <title>Insight into the proteome of Arion vulgaris.</title>
        <authorList>
            <person name="Aradska J."/>
            <person name="Bulat T."/>
            <person name="Smidak R."/>
            <person name="Sarate P."/>
            <person name="Gangsoo J."/>
            <person name="Sialana F."/>
            <person name="Bilban M."/>
            <person name="Lubec G."/>
        </authorList>
    </citation>
    <scope>NUCLEOTIDE SEQUENCE</scope>
    <source>
        <tissue evidence="1">Skin</tissue>
    </source>
</reference>
<accession>A0A0B7B5Z6</accession>
<protein>
    <submittedName>
        <fullName evidence="1">Uncharacterized protein</fullName>
    </submittedName>
</protein>
<sequence length="102" mass="11768">MLHSKGKAHCVSLSHQLSASSAKHFYDSRNVVKFKANRSSCPEPIQWVSVTRIQCFASVMCKYRYGYFPTIEHTGLLSNKTQLLHEQLSYWSDFCKQRPPTL</sequence>
<organism evidence="1">
    <name type="scientific">Arion vulgaris</name>
    <dbReference type="NCBI Taxonomy" id="1028688"/>
    <lineage>
        <taxon>Eukaryota</taxon>
        <taxon>Metazoa</taxon>
        <taxon>Spiralia</taxon>
        <taxon>Lophotrochozoa</taxon>
        <taxon>Mollusca</taxon>
        <taxon>Gastropoda</taxon>
        <taxon>Heterobranchia</taxon>
        <taxon>Euthyneura</taxon>
        <taxon>Panpulmonata</taxon>
        <taxon>Eupulmonata</taxon>
        <taxon>Stylommatophora</taxon>
        <taxon>Helicina</taxon>
        <taxon>Arionoidea</taxon>
        <taxon>Arionidae</taxon>
        <taxon>Arion</taxon>
    </lineage>
</organism>
<dbReference type="EMBL" id="HACG01041914">
    <property type="protein sequence ID" value="CEK88779.1"/>
    <property type="molecule type" value="Transcribed_RNA"/>
</dbReference>
<evidence type="ECO:0000313" key="1">
    <source>
        <dbReference type="EMBL" id="CEK88779.1"/>
    </source>
</evidence>
<dbReference type="AlphaFoldDB" id="A0A0B7B5Z6"/>
<name>A0A0B7B5Z6_9EUPU</name>